<dbReference type="SUPFAM" id="SSF141318">
    <property type="entry name" value="TM0957-like"/>
    <property type="match status" value="1"/>
</dbReference>
<dbReference type="Gene3D" id="1.10.10.1260">
    <property type="entry name" value="Envelope glycoprotein gp160, DUF2291, helical domain"/>
    <property type="match status" value="1"/>
</dbReference>
<dbReference type="InterPro" id="IPR036215">
    <property type="entry name" value="TM0957-like_sf"/>
</dbReference>
<dbReference type="Gene3D" id="2.40.50.420">
    <property type="entry name" value="Envelope glycoprotein gp160, DUF2291, alpha/beta domain"/>
    <property type="match status" value="1"/>
</dbReference>
<evidence type="ECO:0000313" key="2">
    <source>
        <dbReference type="Proteomes" id="UP000077875"/>
    </source>
</evidence>
<dbReference type="AlphaFoldDB" id="A0A172YE43"/>
<name>A0A172YE43_9GAMM</name>
<dbReference type="PIRSF" id="PIRSF033535">
    <property type="entry name" value="UCP033535_plp"/>
    <property type="match status" value="1"/>
</dbReference>
<protein>
    <recommendedName>
        <fullName evidence="3">DUF2291 domain-containing protein</fullName>
    </recommendedName>
</protein>
<dbReference type="KEGG" id="haa:A5892_08465"/>
<dbReference type="InterPro" id="IPR014582">
    <property type="entry name" value="UCP033535_lipo"/>
</dbReference>
<organism evidence="1 2">
    <name type="scientific">Halotalea alkalilenta</name>
    <dbReference type="NCBI Taxonomy" id="376489"/>
    <lineage>
        <taxon>Bacteria</taxon>
        <taxon>Pseudomonadati</taxon>
        <taxon>Pseudomonadota</taxon>
        <taxon>Gammaproteobacteria</taxon>
        <taxon>Oceanospirillales</taxon>
        <taxon>Halomonadaceae</taxon>
        <taxon>Halotalea</taxon>
    </lineage>
</organism>
<accession>A0A172YE43</accession>
<gene>
    <name evidence="1" type="ORF">A5892_08465</name>
</gene>
<dbReference type="STRING" id="376489.A5892_08465"/>
<evidence type="ECO:0000313" key="1">
    <source>
        <dbReference type="EMBL" id="ANF57494.1"/>
    </source>
</evidence>
<keyword evidence="2" id="KW-1185">Reference proteome</keyword>
<reference evidence="1 2" key="1">
    <citation type="submission" date="2016-04" db="EMBL/GenBank/DDBJ databases">
        <title>Complete Genome Sequence of Halotalea alkalilenta IHB B 13600.</title>
        <authorList>
            <person name="Swarnkar M.K."/>
            <person name="Sharma A."/>
            <person name="Kaushal K."/>
            <person name="Soni R."/>
            <person name="Rana S."/>
            <person name="Singh A.K."/>
            <person name="Gulati A."/>
        </authorList>
    </citation>
    <scope>NUCLEOTIDE SEQUENCE [LARGE SCALE GENOMIC DNA]</scope>
    <source>
        <strain evidence="1 2">IHB B 13600</strain>
    </source>
</reference>
<sequence length="218" mass="23092">MSSRAGTRAAAHPRKRIGAGVLFAAAIVLVGAMAWDTKVIEVGGEDELQDGSFSAERYGEEQFIRIQASVEERAVDAEELANAIAEDQTAAGSRYGVPTGVAPAIPVRFTGVVGEGRSGIYVVDVRGVPEDLTIRVQTGPAINGTDLRDATGDIGFGQFTNQIEYQNAGSAINEAMKNQVLSEIDASDLSGKNISVTGVFKLVNQKNWLITPVRISVQ</sequence>
<proteinExistence type="predicted"/>
<dbReference type="EMBL" id="CP015243">
    <property type="protein sequence ID" value="ANF57494.1"/>
    <property type="molecule type" value="Genomic_DNA"/>
</dbReference>
<dbReference type="Pfam" id="PF10054">
    <property type="entry name" value="DUF2291"/>
    <property type="match status" value="1"/>
</dbReference>
<dbReference type="RefSeq" id="WP_064122440.1">
    <property type="nucleotide sequence ID" value="NZ_CP015243.1"/>
</dbReference>
<dbReference type="Proteomes" id="UP000077875">
    <property type="component" value="Chromosome"/>
</dbReference>
<evidence type="ECO:0008006" key="3">
    <source>
        <dbReference type="Google" id="ProtNLM"/>
    </source>
</evidence>